<gene>
    <name evidence="7" type="ORF">ACFSUF_16955</name>
</gene>
<dbReference type="InterPro" id="IPR013096">
    <property type="entry name" value="Cupin_2"/>
</dbReference>
<dbReference type="SUPFAM" id="SSF46689">
    <property type="entry name" value="Homeodomain-like"/>
    <property type="match status" value="2"/>
</dbReference>
<dbReference type="InterPro" id="IPR020449">
    <property type="entry name" value="Tscrpt_reg_AraC-type_HTH"/>
</dbReference>
<dbReference type="Pfam" id="PF07883">
    <property type="entry name" value="Cupin_2"/>
    <property type="match status" value="1"/>
</dbReference>
<sequence length="276" mass="32205">MKFEFIFRSIRGKQMYIAHHSHNCFELVYYLEGKGETEIGENTYQFGPGSYCVIRPGTMHDERRTEDTDVIFFGFSCDDHALMLPEGMFQDEDDLILNLLHVLYEEFSTKRTHQSMMLDCLTGQLAVELSRRMHEMWSLQARGKKLLSFRRFIDDHFQQKLNLGQLAEDSGYSYDRFRHLFKEETGVSPQQYLLSKRIERACDLLGNTDLSISDIASRSGFSTDAQFCKLFKREVGITPGQYREGYRIGIDERTQPERVAPPHKVPRISKHQYATN</sequence>
<keyword evidence="2" id="KW-0238">DNA-binding</keyword>
<dbReference type="InterPro" id="IPR009057">
    <property type="entry name" value="Homeodomain-like_sf"/>
</dbReference>
<keyword evidence="8" id="KW-1185">Reference proteome</keyword>
<dbReference type="CDD" id="cd02208">
    <property type="entry name" value="cupin_RmlC-like"/>
    <property type="match status" value="1"/>
</dbReference>
<keyword evidence="3" id="KW-0010">Activator</keyword>
<evidence type="ECO:0000256" key="1">
    <source>
        <dbReference type="ARBA" id="ARBA00023015"/>
    </source>
</evidence>
<evidence type="ECO:0000256" key="2">
    <source>
        <dbReference type="ARBA" id="ARBA00023125"/>
    </source>
</evidence>
<dbReference type="PROSITE" id="PS00041">
    <property type="entry name" value="HTH_ARAC_FAMILY_1"/>
    <property type="match status" value="1"/>
</dbReference>
<keyword evidence="4" id="KW-0804">Transcription</keyword>
<dbReference type="EMBL" id="JBHUME010000010">
    <property type="protein sequence ID" value="MFD2614098.1"/>
    <property type="molecule type" value="Genomic_DNA"/>
</dbReference>
<evidence type="ECO:0000313" key="7">
    <source>
        <dbReference type="EMBL" id="MFD2614098.1"/>
    </source>
</evidence>
<accession>A0ABW5PHK8</accession>
<dbReference type="Gene3D" id="2.60.120.10">
    <property type="entry name" value="Jelly Rolls"/>
    <property type="match status" value="1"/>
</dbReference>
<dbReference type="InterPro" id="IPR014710">
    <property type="entry name" value="RmlC-like_jellyroll"/>
</dbReference>
<dbReference type="PROSITE" id="PS01124">
    <property type="entry name" value="HTH_ARAC_FAMILY_2"/>
    <property type="match status" value="1"/>
</dbReference>
<reference evidence="8" key="1">
    <citation type="journal article" date="2019" name="Int. J. Syst. Evol. Microbiol.">
        <title>The Global Catalogue of Microorganisms (GCM) 10K type strain sequencing project: providing services to taxonomists for standard genome sequencing and annotation.</title>
        <authorList>
            <consortium name="The Broad Institute Genomics Platform"/>
            <consortium name="The Broad Institute Genome Sequencing Center for Infectious Disease"/>
            <person name="Wu L."/>
            <person name="Ma J."/>
        </authorList>
    </citation>
    <scope>NUCLEOTIDE SEQUENCE [LARGE SCALE GENOMIC DNA]</scope>
    <source>
        <strain evidence="8">KCTC 3950</strain>
    </source>
</reference>
<keyword evidence="1" id="KW-0805">Transcription regulation</keyword>
<dbReference type="InterPro" id="IPR037923">
    <property type="entry name" value="HTH-like"/>
</dbReference>
<dbReference type="Gene3D" id="1.10.10.60">
    <property type="entry name" value="Homeodomain-like"/>
    <property type="match status" value="2"/>
</dbReference>
<name>A0ABW5PHK8_9BACL</name>
<dbReference type="Pfam" id="PF12833">
    <property type="entry name" value="HTH_18"/>
    <property type="match status" value="1"/>
</dbReference>
<evidence type="ECO:0000259" key="6">
    <source>
        <dbReference type="PROSITE" id="PS01124"/>
    </source>
</evidence>
<dbReference type="PANTHER" id="PTHR46796">
    <property type="entry name" value="HTH-TYPE TRANSCRIPTIONAL ACTIVATOR RHAS-RELATED"/>
    <property type="match status" value="1"/>
</dbReference>
<protein>
    <submittedName>
        <fullName evidence="7">Helix-turn-helix domain-containing protein</fullName>
    </submittedName>
</protein>
<dbReference type="InterPro" id="IPR018060">
    <property type="entry name" value="HTH_AraC"/>
</dbReference>
<dbReference type="PRINTS" id="PR00032">
    <property type="entry name" value="HTHARAC"/>
</dbReference>
<evidence type="ECO:0000256" key="4">
    <source>
        <dbReference type="ARBA" id="ARBA00023163"/>
    </source>
</evidence>
<dbReference type="RefSeq" id="WP_377604595.1">
    <property type="nucleotide sequence ID" value="NZ_JBHUME010000010.1"/>
</dbReference>
<feature type="domain" description="HTH araC/xylS-type" evidence="6">
    <location>
        <begin position="147"/>
        <end position="245"/>
    </location>
</feature>
<evidence type="ECO:0000256" key="5">
    <source>
        <dbReference type="SAM" id="MobiDB-lite"/>
    </source>
</evidence>
<evidence type="ECO:0000256" key="3">
    <source>
        <dbReference type="ARBA" id="ARBA00023159"/>
    </source>
</evidence>
<feature type="region of interest" description="Disordered" evidence="5">
    <location>
        <begin position="252"/>
        <end position="276"/>
    </location>
</feature>
<comment type="caution">
    <text evidence="7">The sequence shown here is derived from an EMBL/GenBank/DDBJ whole genome shotgun (WGS) entry which is preliminary data.</text>
</comment>
<dbReference type="PANTHER" id="PTHR46796:SF6">
    <property type="entry name" value="ARAC SUBFAMILY"/>
    <property type="match status" value="1"/>
</dbReference>
<dbReference type="SUPFAM" id="SSF51215">
    <property type="entry name" value="Regulatory protein AraC"/>
    <property type="match status" value="1"/>
</dbReference>
<dbReference type="InterPro" id="IPR018062">
    <property type="entry name" value="HTH_AraC-typ_CS"/>
</dbReference>
<evidence type="ECO:0000313" key="8">
    <source>
        <dbReference type="Proteomes" id="UP001597541"/>
    </source>
</evidence>
<proteinExistence type="predicted"/>
<organism evidence="7 8">
    <name type="scientific">Paenibacillus gansuensis</name>
    <dbReference type="NCBI Taxonomy" id="306542"/>
    <lineage>
        <taxon>Bacteria</taxon>
        <taxon>Bacillati</taxon>
        <taxon>Bacillota</taxon>
        <taxon>Bacilli</taxon>
        <taxon>Bacillales</taxon>
        <taxon>Paenibacillaceae</taxon>
        <taxon>Paenibacillus</taxon>
    </lineage>
</organism>
<dbReference type="SMART" id="SM00342">
    <property type="entry name" value="HTH_ARAC"/>
    <property type="match status" value="1"/>
</dbReference>
<dbReference type="InterPro" id="IPR050204">
    <property type="entry name" value="AraC_XylS_family_regulators"/>
</dbReference>
<dbReference type="Proteomes" id="UP001597541">
    <property type="component" value="Unassembled WGS sequence"/>
</dbReference>